<sequence length="365" mass="37001">MKFTRVGASVAMAAIAALTLAACAGNEGPAAGDPGSAPAEEQLTGSLAASGASSQGTAQTSWIAGFASVQPGIQINYAGGGSGAGRTDFTNGTSAFIGSDRAFKMEEIEAGGFGNCVDGTDLVEIPAYISPIAVAFNVEGVDTLNLDPATLAKIFKGEITNWNAPEIAALNAGVTFPDLAITPVHRSDTSGTTGNFTSYLVEAAPDVWTFEDSDDWPIEGGEGAQETPGVQQALTSGNGTIGYLDASAAGDLSTAAIQTGSEFVELSPEAAAAVVDNSTLEEGRAATDLSFELDRSAEGVYPIVLVSYLIGCAEYTDPAVGANVKAYFDYVISPEAQDAAAENAGSAPISDDLRTQAQAAVDAIK</sequence>
<evidence type="ECO:0000256" key="6">
    <source>
        <dbReference type="SAM" id="SignalP"/>
    </source>
</evidence>
<name>A0A7J5B5Q4_9MICO</name>
<evidence type="ECO:0000256" key="4">
    <source>
        <dbReference type="PIRNR" id="PIRNR002756"/>
    </source>
</evidence>
<dbReference type="EMBL" id="WBJX01000001">
    <property type="protein sequence ID" value="KAB1639443.1"/>
    <property type="molecule type" value="Genomic_DNA"/>
</dbReference>
<dbReference type="PANTHER" id="PTHR42996">
    <property type="entry name" value="PHOSPHATE-BINDING PROTEIN PSTS"/>
    <property type="match status" value="1"/>
</dbReference>
<organism evidence="8 9">
    <name type="scientific">Pseudoclavibacter terrae</name>
    <dbReference type="NCBI Taxonomy" id="1530195"/>
    <lineage>
        <taxon>Bacteria</taxon>
        <taxon>Bacillati</taxon>
        <taxon>Actinomycetota</taxon>
        <taxon>Actinomycetes</taxon>
        <taxon>Micrococcales</taxon>
        <taxon>Microbacteriaceae</taxon>
        <taxon>Pseudoclavibacter</taxon>
    </lineage>
</organism>
<comment type="similarity">
    <text evidence="1 4">Belongs to the PstS family.</text>
</comment>
<dbReference type="GO" id="GO:0043190">
    <property type="term" value="C:ATP-binding cassette (ABC) transporter complex"/>
    <property type="evidence" value="ECO:0007669"/>
    <property type="project" value="InterPro"/>
</dbReference>
<protein>
    <recommendedName>
        <fullName evidence="4">Phosphate-binding protein</fullName>
    </recommendedName>
</protein>
<feature type="signal peptide" evidence="6">
    <location>
        <begin position="1"/>
        <end position="24"/>
    </location>
</feature>
<evidence type="ECO:0000259" key="7">
    <source>
        <dbReference type="Pfam" id="PF12849"/>
    </source>
</evidence>
<dbReference type="GO" id="GO:0042301">
    <property type="term" value="F:phosphate ion binding"/>
    <property type="evidence" value="ECO:0007669"/>
    <property type="project" value="InterPro"/>
</dbReference>
<evidence type="ECO:0000256" key="2">
    <source>
        <dbReference type="ARBA" id="ARBA00022448"/>
    </source>
</evidence>
<dbReference type="RefSeq" id="WP_151422519.1">
    <property type="nucleotide sequence ID" value="NZ_CANKVH010000007.1"/>
</dbReference>
<dbReference type="PANTHER" id="PTHR42996:SF1">
    <property type="entry name" value="PHOSPHATE-BINDING PROTEIN PSTS"/>
    <property type="match status" value="1"/>
</dbReference>
<gene>
    <name evidence="8" type="ORF">F8O03_03660</name>
</gene>
<evidence type="ECO:0000313" key="9">
    <source>
        <dbReference type="Proteomes" id="UP000490386"/>
    </source>
</evidence>
<dbReference type="InterPro" id="IPR050962">
    <property type="entry name" value="Phosphate-bind_PstS"/>
</dbReference>
<dbReference type="OrthoDB" id="9801510at2"/>
<evidence type="ECO:0000256" key="3">
    <source>
        <dbReference type="ARBA" id="ARBA00022592"/>
    </source>
</evidence>
<keyword evidence="2 4" id="KW-0813">Transport</keyword>
<accession>A0A7J5B5Q4</accession>
<dbReference type="InterPro" id="IPR024370">
    <property type="entry name" value="PBP_domain"/>
</dbReference>
<comment type="caution">
    <text evidence="8">The sequence shown here is derived from an EMBL/GenBank/DDBJ whole genome shotgun (WGS) entry which is preliminary data.</text>
</comment>
<evidence type="ECO:0000256" key="5">
    <source>
        <dbReference type="SAM" id="MobiDB-lite"/>
    </source>
</evidence>
<dbReference type="Gene3D" id="3.40.190.10">
    <property type="entry name" value="Periplasmic binding protein-like II"/>
    <property type="match status" value="2"/>
</dbReference>
<dbReference type="Pfam" id="PF12849">
    <property type="entry name" value="PBP_like_2"/>
    <property type="match status" value="1"/>
</dbReference>
<dbReference type="PIRSF" id="PIRSF002756">
    <property type="entry name" value="PstS"/>
    <property type="match status" value="1"/>
</dbReference>
<dbReference type="GO" id="GO:0035435">
    <property type="term" value="P:phosphate ion transmembrane transport"/>
    <property type="evidence" value="ECO:0007669"/>
    <property type="project" value="InterPro"/>
</dbReference>
<evidence type="ECO:0000256" key="1">
    <source>
        <dbReference type="ARBA" id="ARBA00008725"/>
    </source>
</evidence>
<dbReference type="CDD" id="cd13565">
    <property type="entry name" value="PBP2_PstS"/>
    <property type="match status" value="1"/>
</dbReference>
<dbReference type="AlphaFoldDB" id="A0A7J5B5Q4"/>
<dbReference type="InterPro" id="IPR005673">
    <property type="entry name" value="ABC_phos-bd_PstS"/>
</dbReference>
<keyword evidence="3 4" id="KW-0592">Phosphate transport</keyword>
<dbReference type="PROSITE" id="PS51257">
    <property type="entry name" value="PROKAR_LIPOPROTEIN"/>
    <property type="match status" value="1"/>
</dbReference>
<keyword evidence="9" id="KW-1185">Reference proteome</keyword>
<evidence type="ECO:0000313" key="8">
    <source>
        <dbReference type="EMBL" id="KAB1639443.1"/>
    </source>
</evidence>
<proteinExistence type="inferred from homology"/>
<feature type="chain" id="PRO_5039458429" description="Phosphate-binding protein" evidence="6">
    <location>
        <begin position="25"/>
        <end position="365"/>
    </location>
</feature>
<dbReference type="Proteomes" id="UP000490386">
    <property type="component" value="Unassembled WGS sequence"/>
</dbReference>
<keyword evidence="6" id="KW-0732">Signal</keyword>
<reference evidence="8 9" key="1">
    <citation type="submission" date="2019-09" db="EMBL/GenBank/DDBJ databases">
        <title>Phylogeny of genus Pseudoclavibacter and closely related genus.</title>
        <authorList>
            <person name="Li Y."/>
        </authorList>
    </citation>
    <scope>NUCLEOTIDE SEQUENCE [LARGE SCALE GENOMIC DNA]</scope>
    <source>
        <strain evidence="8 9">THG-MD12</strain>
    </source>
</reference>
<feature type="domain" description="PBP" evidence="7">
    <location>
        <begin position="38"/>
        <end position="335"/>
    </location>
</feature>
<feature type="region of interest" description="Disordered" evidence="5">
    <location>
        <begin position="29"/>
        <end position="52"/>
    </location>
</feature>
<dbReference type="SUPFAM" id="SSF53850">
    <property type="entry name" value="Periplasmic binding protein-like II"/>
    <property type="match status" value="1"/>
</dbReference>